<evidence type="ECO:0000256" key="5">
    <source>
        <dbReference type="ARBA" id="ARBA00022968"/>
    </source>
</evidence>
<dbReference type="EC" id="2.8.2.-" evidence="11"/>
<comment type="subcellular location">
    <subcellularLocation>
        <location evidence="1">Golgi apparatus membrane</location>
        <topology evidence="1">Single-pass type II membrane protein</topology>
    </subcellularLocation>
</comment>
<dbReference type="MGI" id="MGI:1349479">
    <property type="gene designation" value="Chst4"/>
</dbReference>
<evidence type="ECO:0000256" key="4">
    <source>
        <dbReference type="ARBA" id="ARBA00022692"/>
    </source>
</evidence>
<reference evidence="14" key="4">
    <citation type="submission" date="2025-09" db="UniProtKB">
        <authorList>
            <consortium name="Ensembl"/>
        </authorList>
    </citation>
    <scope>IDENTIFICATION</scope>
    <source>
        <strain evidence="14">C57BL/6J</strain>
    </source>
</reference>
<accession>A0A1D5RME2</accession>
<dbReference type="Bgee" id="ENSMUSG00000035930">
    <property type="expression patterns" value="Expressed in colon and 30 other cell types or tissues"/>
</dbReference>
<evidence type="ECO:0000256" key="3">
    <source>
        <dbReference type="ARBA" id="ARBA00022679"/>
    </source>
</evidence>
<dbReference type="VEuPathDB" id="HostDB:ENSMUSG00000035930"/>
<organism evidence="14 16">
    <name type="scientific">Mus musculus</name>
    <name type="common">Mouse</name>
    <dbReference type="NCBI Taxonomy" id="10090"/>
    <lineage>
        <taxon>Eukaryota</taxon>
        <taxon>Metazoa</taxon>
        <taxon>Chordata</taxon>
        <taxon>Craniata</taxon>
        <taxon>Vertebrata</taxon>
        <taxon>Euteleostomi</taxon>
        <taxon>Mammalia</taxon>
        <taxon>Eutheria</taxon>
        <taxon>Euarchontoglires</taxon>
        <taxon>Glires</taxon>
        <taxon>Rodentia</taxon>
        <taxon>Myomorpha</taxon>
        <taxon>Muroidea</taxon>
        <taxon>Muridae</taxon>
        <taxon>Murinae</taxon>
        <taxon>Mus</taxon>
        <taxon>Mus</taxon>
    </lineage>
</organism>
<reference evidence="14 16" key="1">
    <citation type="journal article" date="2009" name="PLoS Biol.">
        <title>Lineage-specific biology revealed by a finished genome assembly of the mouse.</title>
        <authorList>
            <consortium name="Mouse Genome Sequencing Consortium"/>
            <person name="Church D.M."/>
            <person name="Goodstadt L."/>
            <person name="Hillier L.W."/>
            <person name="Zody M.C."/>
            <person name="Goldstein S."/>
            <person name="She X."/>
            <person name="Bult C.J."/>
            <person name="Agarwala R."/>
            <person name="Cherry J.L."/>
            <person name="DiCuccio M."/>
            <person name="Hlavina W."/>
            <person name="Kapustin Y."/>
            <person name="Meric P."/>
            <person name="Maglott D."/>
            <person name="Birtle Z."/>
            <person name="Marques A.C."/>
            <person name="Graves T."/>
            <person name="Zhou S."/>
            <person name="Teague B."/>
            <person name="Potamousis K."/>
            <person name="Churas C."/>
            <person name="Place M."/>
            <person name="Herschleb J."/>
            <person name="Runnheim R."/>
            <person name="Forrest D."/>
            <person name="Amos-Landgraf J."/>
            <person name="Schwartz D.C."/>
            <person name="Cheng Z."/>
            <person name="Lindblad-Toh K."/>
            <person name="Eichler E.E."/>
            <person name="Ponting C.P."/>
        </authorList>
    </citation>
    <scope>NUCLEOTIDE SEQUENCE [LARGE SCALE GENOMIC DNA]</scope>
    <source>
        <strain evidence="14 16">C57BL/6J</strain>
    </source>
</reference>
<keyword evidence="6 12" id="KW-1133">Transmembrane helix</keyword>
<evidence type="ECO:0000313" key="14">
    <source>
        <dbReference type="Ensembl" id="ENSMUSP00000148741.2"/>
    </source>
</evidence>
<evidence type="ECO:0000256" key="9">
    <source>
        <dbReference type="ARBA" id="ARBA00023180"/>
    </source>
</evidence>
<keyword evidence="5" id="KW-0735">Signal-anchor</keyword>
<dbReference type="OrthoDB" id="6138663at2759"/>
<reference evidence="14" key="3">
    <citation type="submission" date="2025-08" db="UniProtKB">
        <authorList>
            <consortium name="Ensembl"/>
        </authorList>
    </citation>
    <scope>IDENTIFICATION</scope>
    <source>
        <strain evidence="14">C57BL/6J</strain>
    </source>
</reference>
<keyword evidence="8 12" id="KW-0472">Membrane</keyword>
<evidence type="ECO:0000256" key="10">
    <source>
        <dbReference type="ARBA" id="ARBA00023277"/>
    </source>
</evidence>
<comment type="similarity">
    <text evidence="2">Belongs to the sulfotransferase 1 family. Gal/GlcNAc/GalNAc subfamily.</text>
</comment>
<evidence type="ECO:0000256" key="12">
    <source>
        <dbReference type="SAM" id="Phobius"/>
    </source>
</evidence>
<dbReference type="PIRSF" id="PIRSF005883">
    <property type="entry name" value="Carbohydrate_sulfotransferase"/>
    <property type="match status" value="1"/>
</dbReference>
<dbReference type="GO" id="GO:0000139">
    <property type="term" value="C:Golgi membrane"/>
    <property type="evidence" value="ECO:0007669"/>
    <property type="project" value="UniProtKB-SubCell"/>
</dbReference>
<sequence length="471" mass="53930">MPFWLPKKSRHSSIICHPPRLSPPTGRLLTLTLHPTPYPLPLNPQGIPAARTTAFLEAEPSGACLARRGCCFNIKKRASRRVRMMLLKKGRLLMFLGSQVIVVALFIHMSVHRHLSQREESRRPVHVLVLSSWRSGSSFVGQLFGQHPDVFYLMEPAWHVWMTFTSSTAWKLHMAVRDLLRSVFLCDMSVFDAYMNPGPRKQSSLFQWEQSRALCSAPVCDFFPAHEISSPKHCKLLCGQQPFDMVEKACRSHGFVVLKEVRFLSLQALYPLLTDPSLNLHVVHLVRDPRAVFRSREHTTIELMVDSHIVLGQHLETIKEEDQPYYAMKIICKSQVDIVKAIQTLPEALQQRYLFLRYEDLVRAPLAQTTRLYKFVGLDFLPHLQTWVYNVTRGKGMGQHAFHTNARNALNVSQAWRWSLPYEKVSQLQDACGEAMDLLGYLQVRSQQEQGNLSLDLLSSSHILGQVFREG</sequence>
<gene>
    <name evidence="14 15" type="primary">Chst4</name>
</gene>
<dbReference type="GO" id="GO:0001517">
    <property type="term" value="F:N-acetylglucosamine 6-O-sulfotransferase activity"/>
    <property type="evidence" value="ECO:0007669"/>
    <property type="project" value="UniProtKB-ARBA"/>
</dbReference>
<dbReference type="Proteomes" id="UP000000589">
    <property type="component" value="Chromosome 8"/>
</dbReference>
<dbReference type="SUPFAM" id="SSF52540">
    <property type="entry name" value="P-loop containing nucleoside triphosphate hydrolases"/>
    <property type="match status" value="1"/>
</dbReference>
<dbReference type="PANTHER" id="PTHR10704">
    <property type="entry name" value="CARBOHYDRATE SULFOTRANSFERASE"/>
    <property type="match status" value="1"/>
</dbReference>
<evidence type="ECO:0007829" key="17">
    <source>
        <dbReference type="ProteomicsDB" id="A0A1D5RME2"/>
    </source>
</evidence>
<dbReference type="Ensembl" id="ENSMUST00000211894.2">
    <property type="protein sequence ID" value="ENSMUSP00000148741.2"/>
    <property type="gene ID" value="ENSMUSG00000035930.10"/>
</dbReference>
<protein>
    <recommendedName>
        <fullName evidence="11">Sulfotransferase</fullName>
        <ecNumber evidence="11">2.8.2.-</ecNumber>
    </recommendedName>
</protein>
<keyword evidence="7" id="KW-0333">Golgi apparatus</keyword>
<keyword evidence="16" id="KW-1185">Reference proteome</keyword>
<dbReference type="AGR" id="MGI:1349479"/>
<dbReference type="Pfam" id="PF00685">
    <property type="entry name" value="Sulfotransfer_1"/>
    <property type="match status" value="1"/>
</dbReference>
<dbReference type="InterPro" id="IPR027417">
    <property type="entry name" value="P-loop_NTPase"/>
</dbReference>
<reference evidence="14 16" key="2">
    <citation type="journal article" date="2011" name="PLoS Biol.">
        <title>Modernizing reference genome assemblies.</title>
        <authorList>
            <person name="Church D.M."/>
            <person name="Schneider V.A."/>
            <person name="Graves T."/>
            <person name="Auger K."/>
            <person name="Cunningham F."/>
            <person name="Bouk N."/>
            <person name="Chen H.C."/>
            <person name="Agarwala R."/>
            <person name="McLaren W.M."/>
            <person name="Ritchie G.R."/>
            <person name="Albracht D."/>
            <person name="Kremitzki M."/>
            <person name="Rock S."/>
            <person name="Kotkiewicz H."/>
            <person name="Kremitzki C."/>
            <person name="Wollam A."/>
            <person name="Trani L."/>
            <person name="Fulton L."/>
            <person name="Fulton R."/>
            <person name="Matthews L."/>
            <person name="Whitehead S."/>
            <person name="Chow W."/>
            <person name="Torrance J."/>
            <person name="Dunn M."/>
            <person name="Harden G."/>
            <person name="Threadgold G."/>
            <person name="Wood J."/>
            <person name="Collins J."/>
            <person name="Heath P."/>
            <person name="Griffiths G."/>
            <person name="Pelan S."/>
            <person name="Grafham D."/>
            <person name="Eichler E.E."/>
            <person name="Weinstock G."/>
            <person name="Mardis E.R."/>
            <person name="Wilson R.K."/>
            <person name="Howe K."/>
            <person name="Flicek P."/>
            <person name="Hubbard T."/>
        </authorList>
    </citation>
    <scope>NUCLEOTIDE SEQUENCE [LARGE SCALE GENOMIC DNA]</scope>
    <source>
        <strain evidence="14 16">C57BL/6J</strain>
    </source>
</reference>
<keyword evidence="17" id="KW-1267">Proteomics identification</keyword>
<feature type="transmembrane region" description="Helical" evidence="12">
    <location>
        <begin position="92"/>
        <end position="111"/>
    </location>
</feature>
<feature type="domain" description="Sulfotransferase" evidence="13">
    <location>
        <begin position="126"/>
        <end position="439"/>
    </location>
</feature>
<dbReference type="InterPro" id="IPR000863">
    <property type="entry name" value="Sulfotransferase_dom"/>
</dbReference>
<dbReference type="FunFam" id="3.40.50.300:FF:000703">
    <property type="entry name" value="Sulfotransferase"/>
    <property type="match status" value="1"/>
</dbReference>
<dbReference type="Gene3D" id="3.40.50.300">
    <property type="entry name" value="P-loop containing nucleotide triphosphate hydrolases"/>
    <property type="match status" value="1"/>
</dbReference>
<keyword evidence="4 12" id="KW-0812">Transmembrane</keyword>
<evidence type="ECO:0000256" key="7">
    <source>
        <dbReference type="ARBA" id="ARBA00023034"/>
    </source>
</evidence>
<evidence type="ECO:0000259" key="13">
    <source>
        <dbReference type="Pfam" id="PF00685"/>
    </source>
</evidence>
<dbReference type="InterPro" id="IPR051135">
    <property type="entry name" value="Gal/GlcNAc/GalNAc_ST"/>
</dbReference>
<dbReference type="ExpressionAtlas" id="A0A1D5RME2">
    <property type="expression patterns" value="baseline and differential"/>
</dbReference>
<dbReference type="AlphaFoldDB" id="A0A1D5RME2"/>
<keyword evidence="10" id="KW-0119">Carbohydrate metabolism</keyword>
<dbReference type="ProteomicsDB" id="308117"/>
<keyword evidence="9" id="KW-0325">Glycoprotein</keyword>
<dbReference type="Antibodypedia" id="16600">
    <property type="antibodies" value="105 antibodies from 21 providers"/>
</dbReference>
<evidence type="ECO:0000313" key="15">
    <source>
        <dbReference type="MGI" id="MGI:1349479"/>
    </source>
</evidence>
<dbReference type="GO" id="GO:0005975">
    <property type="term" value="P:carbohydrate metabolic process"/>
    <property type="evidence" value="ECO:0007669"/>
    <property type="project" value="InterPro"/>
</dbReference>
<evidence type="ECO:0000256" key="8">
    <source>
        <dbReference type="ARBA" id="ARBA00023136"/>
    </source>
</evidence>
<dbReference type="GeneTree" id="ENSGT00940000162746"/>
<evidence type="ECO:0000256" key="2">
    <source>
        <dbReference type="ARBA" id="ARBA00005530"/>
    </source>
</evidence>
<evidence type="ECO:0000256" key="1">
    <source>
        <dbReference type="ARBA" id="ARBA00004323"/>
    </source>
</evidence>
<evidence type="ECO:0000313" key="16">
    <source>
        <dbReference type="Proteomes" id="UP000000589"/>
    </source>
</evidence>
<dbReference type="InterPro" id="IPR016469">
    <property type="entry name" value="Carbohydrate_sulfotransferase"/>
</dbReference>
<name>A0A1D5RME2_MOUSE</name>
<dbReference type="PANTHER" id="PTHR10704:SF40">
    <property type="entry name" value="CARBOHYDRATE SULFOTRANSFERASE 4"/>
    <property type="match status" value="1"/>
</dbReference>
<evidence type="ECO:0000256" key="11">
    <source>
        <dbReference type="RuleBase" id="RU361155"/>
    </source>
</evidence>
<keyword evidence="3 11" id="KW-0808">Transferase</keyword>
<evidence type="ECO:0000256" key="6">
    <source>
        <dbReference type="ARBA" id="ARBA00022989"/>
    </source>
</evidence>
<proteinExistence type="evidence at protein level"/>